<dbReference type="RefSeq" id="XP_004037617.1">
    <property type="nucleotide sequence ID" value="XM_004037569.1"/>
</dbReference>
<dbReference type="Proteomes" id="UP000008983">
    <property type="component" value="Unassembled WGS sequence"/>
</dbReference>
<reference evidence="2 3" key="1">
    <citation type="submission" date="2011-07" db="EMBL/GenBank/DDBJ databases">
        <authorList>
            <person name="Coyne R."/>
            <person name="Brami D."/>
            <person name="Johnson J."/>
            <person name="Hostetler J."/>
            <person name="Hannick L."/>
            <person name="Clark T."/>
            <person name="Cassidy-Hanley D."/>
            <person name="Inman J."/>
        </authorList>
    </citation>
    <scope>NUCLEOTIDE SEQUENCE [LARGE SCALE GENOMIC DNA]</scope>
    <source>
        <strain evidence="2 3">G5</strain>
    </source>
</reference>
<proteinExistence type="predicted"/>
<keyword evidence="1" id="KW-0175">Coiled coil</keyword>
<evidence type="ECO:0000313" key="3">
    <source>
        <dbReference type="Proteomes" id="UP000008983"/>
    </source>
</evidence>
<evidence type="ECO:0000256" key="1">
    <source>
        <dbReference type="SAM" id="Coils"/>
    </source>
</evidence>
<name>G0QMD7_ICHMU</name>
<dbReference type="OrthoDB" id="299221at2759"/>
<dbReference type="InParanoid" id="G0QMD7"/>
<accession>G0QMD7</accession>
<protein>
    <submittedName>
        <fullName evidence="2">Uncharacterized protein</fullName>
    </submittedName>
</protein>
<dbReference type="STRING" id="857967.G0QMD7"/>
<dbReference type="AlphaFoldDB" id="G0QMD7"/>
<sequence>MLSQQEEFKFDEDYQISHYNKNKKDEFVDTQNQYQRDKILKQTQDENNQLKYQIKVKEQKWNKEKAILCQKIELLEIQINESKMRQENLQKMNEAFMNTLNDLTSNPKNFSNQILKELQKLFDNRLQLDSQTDQKFQQYSLVIQEQQNENIKLNYFNFNKIQTIVINIIMRIKQSFKLQQMNNMSKCKRINNSTFQLKKQII</sequence>
<dbReference type="eggNOG" id="ENOG502RWKQ">
    <property type="taxonomic scope" value="Eukaryota"/>
</dbReference>
<gene>
    <name evidence="2" type="ORF">IMG5_047770</name>
</gene>
<organism evidence="2 3">
    <name type="scientific">Ichthyophthirius multifiliis</name>
    <name type="common">White spot disease agent</name>
    <name type="synonym">Ich</name>
    <dbReference type="NCBI Taxonomy" id="5932"/>
    <lineage>
        <taxon>Eukaryota</taxon>
        <taxon>Sar</taxon>
        <taxon>Alveolata</taxon>
        <taxon>Ciliophora</taxon>
        <taxon>Intramacronucleata</taxon>
        <taxon>Oligohymenophorea</taxon>
        <taxon>Hymenostomatida</taxon>
        <taxon>Ophryoglenina</taxon>
        <taxon>Ichthyophthirius</taxon>
    </lineage>
</organism>
<dbReference type="EMBL" id="GL983415">
    <property type="protein sequence ID" value="EGR33631.1"/>
    <property type="molecule type" value="Genomic_DNA"/>
</dbReference>
<evidence type="ECO:0000313" key="2">
    <source>
        <dbReference type="EMBL" id="EGR33631.1"/>
    </source>
</evidence>
<dbReference type="GeneID" id="14909806"/>
<keyword evidence="3" id="KW-1185">Reference proteome</keyword>
<feature type="coiled-coil region" evidence="1">
    <location>
        <begin position="40"/>
        <end position="106"/>
    </location>
</feature>